<reference evidence="17 18" key="1">
    <citation type="journal article" date="2011" name="Stand. Genomic Sci.">
        <title>Complete genome sequence of the thermophilic sulfur-reducer Desulfurobacterium thermolithotrophum type strain (BSA(T)) from a deep-sea hydrothermal vent.</title>
        <authorList>
            <person name="Goker M."/>
            <person name="Daligault H."/>
            <person name="Mwirichia R."/>
            <person name="Lapidus A."/>
            <person name="Lucas S."/>
            <person name="Deshpande S."/>
            <person name="Pagani I."/>
            <person name="Tapia R."/>
            <person name="Cheng J.F."/>
            <person name="Goodwin L."/>
            <person name="Pitluck S."/>
            <person name="Liolios K."/>
            <person name="Ivanova N."/>
            <person name="Mavromatis K."/>
            <person name="Mikhailova N."/>
            <person name="Pati A."/>
            <person name="Chen A."/>
            <person name="Palaniappan K."/>
            <person name="Han C."/>
            <person name="Land M."/>
            <person name="Hauser L."/>
            <person name="Pan C."/>
            <person name="Brambilla E.M."/>
            <person name="Rohde M."/>
            <person name="Spring S."/>
            <person name="Sikorski J."/>
            <person name="Wirth R."/>
            <person name="Detter J.C."/>
            <person name="Woyke T."/>
            <person name="Bristow J."/>
            <person name="Eisen J.A."/>
            <person name="Markowitz V."/>
            <person name="Hugenholtz P."/>
            <person name="Kyrpides N.C."/>
            <person name="Klenk H.P."/>
        </authorList>
    </citation>
    <scope>NUCLEOTIDE SEQUENCE [LARGE SCALE GENOMIC DNA]</scope>
    <source>
        <strain evidence="18">DSM 11699 / BSA</strain>
    </source>
</reference>
<feature type="transmembrane region" description="Helical" evidence="14">
    <location>
        <begin position="387"/>
        <end position="404"/>
    </location>
</feature>
<feature type="domain" description="Oligosaccharyl transferase STT3 N-terminal" evidence="15">
    <location>
        <begin position="46"/>
        <end position="394"/>
    </location>
</feature>
<dbReference type="KEGG" id="dte:Dester_1378"/>
<comment type="subcellular location">
    <subcellularLocation>
        <location evidence="3">Endomembrane system</location>
        <topology evidence="3">Multi-pass membrane protein</topology>
    </subcellularLocation>
</comment>
<dbReference type="Pfam" id="PF21436">
    <property type="entry name" value="STT3-PglB_core"/>
    <property type="match status" value="1"/>
</dbReference>
<dbReference type="Proteomes" id="UP000007102">
    <property type="component" value="Chromosome"/>
</dbReference>
<dbReference type="InterPro" id="IPR003674">
    <property type="entry name" value="Oligo_trans_STT3"/>
</dbReference>
<evidence type="ECO:0000256" key="14">
    <source>
        <dbReference type="SAM" id="Phobius"/>
    </source>
</evidence>
<dbReference type="EMBL" id="CP002543">
    <property type="protein sequence ID" value="ADY74009.1"/>
    <property type="molecule type" value="Genomic_DNA"/>
</dbReference>
<feature type="domain" description="STT3/PglB/AglB core" evidence="16">
    <location>
        <begin position="435"/>
        <end position="550"/>
    </location>
</feature>
<keyword evidence="18" id="KW-1185">Reference proteome</keyword>
<feature type="transmembrane region" description="Helical" evidence="14">
    <location>
        <begin position="172"/>
        <end position="189"/>
    </location>
</feature>
<dbReference type="GO" id="GO:0004576">
    <property type="term" value="F:oligosaccharyl transferase activity"/>
    <property type="evidence" value="ECO:0007669"/>
    <property type="project" value="InterPro"/>
</dbReference>
<evidence type="ECO:0000256" key="10">
    <source>
        <dbReference type="ARBA" id="ARBA00022842"/>
    </source>
</evidence>
<keyword evidence="10" id="KW-0460">Magnesium</keyword>
<keyword evidence="6" id="KW-0328">Glycosyltransferase</keyword>
<evidence type="ECO:0000256" key="2">
    <source>
        <dbReference type="ARBA" id="ARBA00001946"/>
    </source>
</evidence>
<comment type="pathway">
    <text evidence="4">Protein modification; protein glycosylation.</text>
</comment>
<dbReference type="UniPathway" id="UPA00378"/>
<dbReference type="RefSeq" id="WP_013638958.1">
    <property type="nucleotide sequence ID" value="NC_015185.1"/>
</dbReference>
<keyword evidence="11 14" id="KW-1133">Transmembrane helix</keyword>
<organism evidence="17 18">
    <name type="scientific">Desulfurobacterium thermolithotrophum (strain DSM 11699 / BSA)</name>
    <dbReference type="NCBI Taxonomy" id="868864"/>
    <lineage>
        <taxon>Bacteria</taxon>
        <taxon>Pseudomonadati</taxon>
        <taxon>Aquificota</taxon>
        <taxon>Aquificia</taxon>
        <taxon>Desulfurobacteriales</taxon>
        <taxon>Desulfurobacteriaceae</taxon>
        <taxon>Desulfurobacterium</taxon>
    </lineage>
</organism>
<evidence type="ECO:0000256" key="1">
    <source>
        <dbReference type="ARBA" id="ARBA00001936"/>
    </source>
</evidence>
<proteinExistence type="inferred from homology"/>
<comment type="cofactor">
    <cofactor evidence="1">
        <name>Mn(2+)</name>
        <dbReference type="ChEBI" id="CHEBI:29035"/>
    </cofactor>
</comment>
<feature type="transmembrane region" description="Helical" evidence="14">
    <location>
        <begin position="6"/>
        <end position="28"/>
    </location>
</feature>
<evidence type="ECO:0000313" key="18">
    <source>
        <dbReference type="Proteomes" id="UP000007102"/>
    </source>
</evidence>
<evidence type="ECO:0000313" key="17">
    <source>
        <dbReference type="EMBL" id="ADY74009.1"/>
    </source>
</evidence>
<evidence type="ECO:0000256" key="6">
    <source>
        <dbReference type="ARBA" id="ARBA00022676"/>
    </source>
</evidence>
<evidence type="ECO:0000256" key="8">
    <source>
        <dbReference type="ARBA" id="ARBA00022692"/>
    </source>
</evidence>
<dbReference type="AlphaFoldDB" id="F0S1K6"/>
<feature type="transmembrane region" description="Helical" evidence="14">
    <location>
        <begin position="303"/>
        <end position="326"/>
    </location>
</feature>
<feature type="transmembrane region" description="Helical" evidence="14">
    <location>
        <begin position="116"/>
        <end position="137"/>
    </location>
</feature>
<dbReference type="PANTHER" id="PTHR13872:SF1">
    <property type="entry name" value="DOLICHYL-DIPHOSPHOOLIGOSACCHARIDE--PROTEIN GLYCOSYLTRANSFERASE SUBUNIT STT3B"/>
    <property type="match status" value="1"/>
</dbReference>
<sequence>MKKSELGKLILLLVSIIIPITIGLYVRFDDLRVWEKYKNQFYYEDRPLFTSYDAFFFARYGKEYLNGSYNAGERDPLRFVPDNYLTNNVTYPSPIPMESYFGAQLAKAGDTYIENVSLWLTPVLSVLFVIPLVFYFYRIGLPIAGFGGALLGVVSLLYLVRTSIARFDTDSLNLFFPFAIAFFLLRSFHSKGKLKYLDLAIAGILSQAYCWWYAHPGLMLVILFIYAAGLFFFDKRSSLKQKALYFLTVLIFSNPIFVFNGVFNIVGLVKVYLINYFKPDVSGGFPNVFMSISEAKHFDITKIAQLSTGNSVVFGIGFAGALLLFIKKFKETFLLLPIFLIGIMALKGGNRFAMYLSPFIGVGIGYFLDFLISYLRTKKDITHYKIYAVRLLSIFLLTGIFVYINKPSFAFVAKPKITPELERDFIKLESLTPENSWIWTWWDYGTAIEYLAGRAVFHDGQSQGSPKTYFVATSFSTSNPKVAHNVILGISNIGTKGINELLKEGKKPEEIRNLIFSGTFSKPVNNPIYWAFTGDEIGKFAWINYFGTWDFDLKKGIKSPIYQLSGCRSLRPQILVCSGLIIDLNKGEIIQNKRAISLKKLVIKNEKKLVEKDYHSKGLYLEIVEKNKKGFLFLMAEQPFKSMFNQMYILRNFDKKYFELVYDDFPTMVLYRVKSDSDNTNTNTNTNTNN</sequence>
<dbReference type="GO" id="GO:0046872">
    <property type="term" value="F:metal ion binding"/>
    <property type="evidence" value="ECO:0007669"/>
    <property type="project" value="UniProtKB-KW"/>
</dbReference>
<dbReference type="STRING" id="868864.Dester_1378"/>
<keyword evidence="7 17" id="KW-0808">Transferase</keyword>
<evidence type="ECO:0000256" key="7">
    <source>
        <dbReference type="ARBA" id="ARBA00022679"/>
    </source>
</evidence>
<evidence type="ECO:0000256" key="11">
    <source>
        <dbReference type="ARBA" id="ARBA00022989"/>
    </source>
</evidence>
<comment type="similarity">
    <text evidence="5">Belongs to the STT3 family.</text>
</comment>
<dbReference type="InterPro" id="IPR048307">
    <property type="entry name" value="STT3_N"/>
</dbReference>
<comment type="cofactor">
    <cofactor evidence="2">
        <name>Mg(2+)</name>
        <dbReference type="ChEBI" id="CHEBI:18420"/>
    </cofactor>
</comment>
<keyword evidence="13" id="KW-0464">Manganese</keyword>
<dbReference type="PANTHER" id="PTHR13872">
    <property type="entry name" value="DOLICHYL-DIPHOSPHOOLIGOSACCHARIDE--PROTEIN GLYCOSYLTRANSFERASE SUBUNIT"/>
    <property type="match status" value="1"/>
</dbReference>
<keyword evidence="9" id="KW-0479">Metal-binding</keyword>
<gene>
    <name evidence="17" type="ordered locus">Dester_1378</name>
</gene>
<feature type="transmembrane region" description="Helical" evidence="14">
    <location>
        <begin position="212"/>
        <end position="233"/>
    </location>
</feature>
<evidence type="ECO:0000259" key="15">
    <source>
        <dbReference type="Pfam" id="PF02516"/>
    </source>
</evidence>
<feature type="transmembrane region" description="Helical" evidence="14">
    <location>
        <begin position="355"/>
        <end position="375"/>
    </location>
</feature>
<dbReference type="Pfam" id="PF02516">
    <property type="entry name" value="STT3"/>
    <property type="match status" value="1"/>
</dbReference>
<feature type="transmembrane region" description="Helical" evidence="14">
    <location>
        <begin position="245"/>
        <end position="269"/>
    </location>
</feature>
<dbReference type="GO" id="GO:0012505">
    <property type="term" value="C:endomembrane system"/>
    <property type="evidence" value="ECO:0007669"/>
    <property type="project" value="UniProtKB-SubCell"/>
</dbReference>
<dbReference type="InParanoid" id="F0S1K6"/>
<evidence type="ECO:0000256" key="5">
    <source>
        <dbReference type="ARBA" id="ARBA00010810"/>
    </source>
</evidence>
<dbReference type="Gene3D" id="3.40.1380.40">
    <property type="match status" value="1"/>
</dbReference>
<evidence type="ECO:0000256" key="9">
    <source>
        <dbReference type="ARBA" id="ARBA00022723"/>
    </source>
</evidence>
<evidence type="ECO:0000256" key="3">
    <source>
        <dbReference type="ARBA" id="ARBA00004127"/>
    </source>
</evidence>
<feature type="transmembrane region" description="Helical" evidence="14">
    <location>
        <begin position="333"/>
        <end position="349"/>
    </location>
</feature>
<evidence type="ECO:0000259" key="16">
    <source>
        <dbReference type="Pfam" id="PF21436"/>
    </source>
</evidence>
<evidence type="ECO:0000256" key="13">
    <source>
        <dbReference type="ARBA" id="ARBA00023211"/>
    </source>
</evidence>
<dbReference type="eggNOG" id="COG1287">
    <property type="taxonomic scope" value="Bacteria"/>
</dbReference>
<reference evidence="18" key="2">
    <citation type="submission" date="2011-02" db="EMBL/GenBank/DDBJ databases">
        <title>The complete genome of Desulfurobacterium thermolithotrophum DSM 11699.</title>
        <authorList>
            <consortium name="US DOE Joint Genome Institute (JGI-PGF)"/>
            <person name="Lucas S."/>
            <person name="Copeland A."/>
            <person name="Lapidus A."/>
            <person name="Bruce D."/>
            <person name="Goodwin L."/>
            <person name="Pitluck S."/>
            <person name="Kyrpides N."/>
            <person name="Mavromatis K."/>
            <person name="Pagani I."/>
            <person name="Ivanova N."/>
            <person name="Mikhailova N."/>
            <person name="Daligault H."/>
            <person name="Detter J.C."/>
            <person name="Tapia R."/>
            <person name="Han C."/>
            <person name="Land M."/>
            <person name="Hauser L."/>
            <person name="Markowitz V."/>
            <person name="Cheng J.-F."/>
            <person name="Hugenholtz P."/>
            <person name="Woyke T."/>
            <person name="Wu D."/>
            <person name="Spring S."/>
            <person name="Brambilla E."/>
            <person name="Klenk H.-P."/>
            <person name="Eisen J.A."/>
        </authorList>
    </citation>
    <scope>NUCLEOTIDE SEQUENCE [LARGE SCALE GENOMIC DNA]</scope>
    <source>
        <strain evidence="18">DSM 11699 / BSA</strain>
    </source>
</reference>
<evidence type="ECO:0000256" key="4">
    <source>
        <dbReference type="ARBA" id="ARBA00004922"/>
    </source>
</evidence>
<dbReference type="HOGENOM" id="CLU_405836_0_0_0"/>
<evidence type="ECO:0000256" key="12">
    <source>
        <dbReference type="ARBA" id="ARBA00023136"/>
    </source>
</evidence>
<accession>F0S1K6</accession>
<keyword evidence="12 14" id="KW-0472">Membrane</keyword>
<name>F0S1K6_DESTD</name>
<keyword evidence="8 14" id="KW-0812">Transmembrane</keyword>
<dbReference type="GO" id="GO:0016020">
    <property type="term" value="C:membrane"/>
    <property type="evidence" value="ECO:0007669"/>
    <property type="project" value="InterPro"/>
</dbReference>
<protein>
    <submittedName>
        <fullName evidence="17">Oligosaccharyl transferase STT3 subunit</fullName>
    </submittedName>
</protein>
<feature type="transmembrane region" description="Helical" evidence="14">
    <location>
        <begin position="143"/>
        <end position="160"/>
    </location>
</feature>
<dbReference type="InterPro" id="IPR048999">
    <property type="entry name" value="STT3-PglB_core"/>
</dbReference>